<sequence>MKPGLRSGYNSIALASPPGPKTTMDFDPNSGRAFPAPGTWQQILRDRNARKEPPRTLAAKHRTPLRSIARPPIPYSDYKIIYRVQAGFHLVSWSDRPLSQGIQKASNIQTAALYARGTIQTQAAQNLIFVSHPKRRLRSCTERDYPCTT</sequence>
<keyword evidence="3" id="KW-1185">Reference proteome</keyword>
<comment type="caution">
    <text evidence="2">The sequence shown here is derived from an EMBL/GenBank/DDBJ whole genome shotgun (WGS) entry which is preliminary data.</text>
</comment>
<dbReference type="Proteomes" id="UP000821853">
    <property type="component" value="Chromosome 5"/>
</dbReference>
<evidence type="ECO:0000313" key="2">
    <source>
        <dbReference type="EMBL" id="KAH9375527.1"/>
    </source>
</evidence>
<gene>
    <name evidence="2" type="ORF">HPB48_012067</name>
</gene>
<dbReference type="AlphaFoldDB" id="A0A9J6GLP8"/>
<protein>
    <submittedName>
        <fullName evidence="2">Uncharacterized protein</fullName>
    </submittedName>
</protein>
<dbReference type="VEuPathDB" id="VectorBase:HLOH_063426"/>
<reference evidence="2 3" key="1">
    <citation type="journal article" date="2020" name="Cell">
        <title>Large-Scale Comparative Analyses of Tick Genomes Elucidate Their Genetic Diversity and Vector Capacities.</title>
        <authorList>
            <consortium name="Tick Genome and Microbiome Consortium (TIGMIC)"/>
            <person name="Jia N."/>
            <person name="Wang J."/>
            <person name="Shi W."/>
            <person name="Du L."/>
            <person name="Sun Y."/>
            <person name="Zhan W."/>
            <person name="Jiang J.F."/>
            <person name="Wang Q."/>
            <person name="Zhang B."/>
            <person name="Ji P."/>
            <person name="Bell-Sakyi L."/>
            <person name="Cui X.M."/>
            <person name="Yuan T.T."/>
            <person name="Jiang B.G."/>
            <person name="Yang W.F."/>
            <person name="Lam T.T."/>
            <person name="Chang Q.C."/>
            <person name="Ding S.J."/>
            <person name="Wang X.J."/>
            <person name="Zhu J.G."/>
            <person name="Ruan X.D."/>
            <person name="Zhao L."/>
            <person name="Wei J.T."/>
            <person name="Ye R.Z."/>
            <person name="Que T.C."/>
            <person name="Du C.H."/>
            <person name="Zhou Y.H."/>
            <person name="Cheng J.X."/>
            <person name="Dai P.F."/>
            <person name="Guo W.B."/>
            <person name="Han X.H."/>
            <person name="Huang E.J."/>
            <person name="Li L.F."/>
            <person name="Wei W."/>
            <person name="Gao Y.C."/>
            <person name="Liu J.Z."/>
            <person name="Shao H.Z."/>
            <person name="Wang X."/>
            <person name="Wang C.C."/>
            <person name="Yang T.C."/>
            <person name="Huo Q.B."/>
            <person name="Li W."/>
            <person name="Chen H.Y."/>
            <person name="Chen S.E."/>
            <person name="Zhou L.G."/>
            <person name="Ni X.B."/>
            <person name="Tian J.H."/>
            <person name="Sheng Y."/>
            <person name="Liu T."/>
            <person name="Pan Y.S."/>
            <person name="Xia L.Y."/>
            <person name="Li J."/>
            <person name="Zhao F."/>
            <person name="Cao W.C."/>
        </authorList>
    </citation>
    <scope>NUCLEOTIDE SEQUENCE [LARGE SCALE GENOMIC DNA]</scope>
    <source>
        <strain evidence="2">HaeL-2018</strain>
    </source>
</reference>
<proteinExistence type="predicted"/>
<organism evidence="2 3">
    <name type="scientific">Haemaphysalis longicornis</name>
    <name type="common">Bush tick</name>
    <dbReference type="NCBI Taxonomy" id="44386"/>
    <lineage>
        <taxon>Eukaryota</taxon>
        <taxon>Metazoa</taxon>
        <taxon>Ecdysozoa</taxon>
        <taxon>Arthropoda</taxon>
        <taxon>Chelicerata</taxon>
        <taxon>Arachnida</taxon>
        <taxon>Acari</taxon>
        <taxon>Parasitiformes</taxon>
        <taxon>Ixodida</taxon>
        <taxon>Ixodoidea</taxon>
        <taxon>Ixodidae</taxon>
        <taxon>Haemaphysalinae</taxon>
        <taxon>Haemaphysalis</taxon>
    </lineage>
</organism>
<name>A0A9J6GLP8_HAELO</name>
<dbReference type="EMBL" id="JABSTR010000007">
    <property type="protein sequence ID" value="KAH9375527.1"/>
    <property type="molecule type" value="Genomic_DNA"/>
</dbReference>
<evidence type="ECO:0000256" key="1">
    <source>
        <dbReference type="SAM" id="MobiDB-lite"/>
    </source>
</evidence>
<accession>A0A9J6GLP8</accession>
<evidence type="ECO:0000313" key="3">
    <source>
        <dbReference type="Proteomes" id="UP000821853"/>
    </source>
</evidence>
<feature type="region of interest" description="Disordered" evidence="1">
    <location>
        <begin position="1"/>
        <end position="31"/>
    </location>
</feature>